<dbReference type="GO" id="GO:0004022">
    <property type="term" value="F:alcohol dehydrogenase (NAD+) activity"/>
    <property type="evidence" value="ECO:0007669"/>
    <property type="project" value="UniProtKB-EC"/>
</dbReference>
<dbReference type="PANTHER" id="PTHR11496">
    <property type="entry name" value="ALCOHOL DEHYDROGENASE"/>
    <property type="match status" value="1"/>
</dbReference>
<keyword evidence="9" id="KW-1185">Reference proteome</keyword>
<dbReference type="Gene3D" id="1.20.1090.10">
    <property type="entry name" value="Dehydroquinate synthase-like - alpha domain"/>
    <property type="match status" value="1"/>
</dbReference>
<accession>A0A1Y5SH17</accession>
<comment type="cofactor">
    <cofactor evidence="1">
        <name>Fe cation</name>
        <dbReference type="ChEBI" id="CHEBI:24875"/>
    </cofactor>
</comment>
<dbReference type="Proteomes" id="UP000193200">
    <property type="component" value="Unassembled WGS sequence"/>
</dbReference>
<dbReference type="Pfam" id="PF25137">
    <property type="entry name" value="ADH_Fe_C"/>
    <property type="match status" value="1"/>
</dbReference>
<keyword evidence="4" id="KW-0520">NAD</keyword>
<sequence length="392" mass="40111">MPAAFTQQSASSIAFAENRVDGLPKDIGRLARDARHVLVVSDPGIVASGVARRITDIVGGGGLKVTLFHEVKSDPTAASVDQAADIARANPGSVVIGLGGGSALDVAKLAAAIAPASEPAEHYALGQNRLPRNPLPKIMIPTTAGTGSEVTRTSVITSADHRKLWAWGEELRADLALLDPTLTVTLPKHLTAATGVDAMVHAIEGCTVKRSQPVADANCLHAIRLITEHLPRAVSTPDDLEARGMMLIAAALAGLGFDSTGTGVAHAMGHALGALAGVHHGRAVGLCLRAALDFNAEAAPARHAAVARAMGAPSDGKSDAELAASLAAHYDAFLRKVELKIALDDSGLTGADAGRLAALTLAPENQPMCQANARALDEADAERIAGTLLNAA</sequence>
<dbReference type="InterPro" id="IPR056798">
    <property type="entry name" value="ADH_Fe_C"/>
</dbReference>
<dbReference type="PROSITE" id="PS00060">
    <property type="entry name" value="ADH_IRON_2"/>
    <property type="match status" value="1"/>
</dbReference>
<dbReference type="FunFam" id="3.40.50.1970:FF:000003">
    <property type="entry name" value="Alcohol dehydrogenase, iron-containing"/>
    <property type="match status" value="1"/>
</dbReference>
<dbReference type="InterPro" id="IPR001670">
    <property type="entry name" value="ADH_Fe/GldA"/>
</dbReference>
<dbReference type="InterPro" id="IPR039697">
    <property type="entry name" value="Alcohol_dehydrogenase_Fe"/>
</dbReference>
<dbReference type="Gene3D" id="3.40.50.1970">
    <property type="match status" value="1"/>
</dbReference>
<feature type="domain" description="Alcohol dehydrogenase iron-type/glycerol dehydrogenase GldA" evidence="6">
    <location>
        <begin position="13"/>
        <end position="180"/>
    </location>
</feature>
<organism evidence="8 9">
    <name type="scientific">Oceanibacterium hippocampi</name>
    <dbReference type="NCBI Taxonomy" id="745714"/>
    <lineage>
        <taxon>Bacteria</taxon>
        <taxon>Pseudomonadati</taxon>
        <taxon>Pseudomonadota</taxon>
        <taxon>Alphaproteobacteria</taxon>
        <taxon>Sneathiellales</taxon>
        <taxon>Sneathiellaceae</taxon>
        <taxon>Oceanibacterium</taxon>
    </lineage>
</organism>
<feature type="domain" description="Fe-containing alcohol dehydrogenase-like C-terminal" evidence="7">
    <location>
        <begin position="191"/>
        <end position="382"/>
    </location>
</feature>
<evidence type="ECO:0000256" key="3">
    <source>
        <dbReference type="ARBA" id="ARBA00023002"/>
    </source>
</evidence>
<dbReference type="EC" id="1.1.1.1" evidence="8"/>
<gene>
    <name evidence="8" type="primary">gbsB</name>
    <name evidence="8" type="ORF">OCH7691_01622</name>
</gene>
<dbReference type="PANTHER" id="PTHR11496:SF102">
    <property type="entry name" value="ALCOHOL DEHYDROGENASE 4"/>
    <property type="match status" value="1"/>
</dbReference>
<evidence type="ECO:0000313" key="8">
    <source>
        <dbReference type="EMBL" id="SLN38914.1"/>
    </source>
</evidence>
<dbReference type="RefSeq" id="WP_085882822.1">
    <property type="nucleotide sequence ID" value="NZ_FWFR01000001.1"/>
</dbReference>
<evidence type="ECO:0000256" key="5">
    <source>
        <dbReference type="ARBA" id="ARBA00049243"/>
    </source>
</evidence>
<keyword evidence="3 8" id="KW-0560">Oxidoreductase</keyword>
<evidence type="ECO:0000313" key="9">
    <source>
        <dbReference type="Proteomes" id="UP000193200"/>
    </source>
</evidence>
<comment type="similarity">
    <text evidence="2">Belongs to the iron-containing alcohol dehydrogenase family.</text>
</comment>
<protein>
    <submittedName>
        <fullName evidence="8">Alcohol dehydrogenase</fullName>
        <ecNumber evidence="8">1.1.1.1</ecNumber>
    </submittedName>
</protein>
<dbReference type="Pfam" id="PF00465">
    <property type="entry name" value="Fe-ADH"/>
    <property type="match status" value="1"/>
</dbReference>
<dbReference type="OrthoDB" id="9815791at2"/>
<dbReference type="PROSITE" id="PS00913">
    <property type="entry name" value="ADH_IRON_1"/>
    <property type="match status" value="1"/>
</dbReference>
<dbReference type="InterPro" id="IPR018211">
    <property type="entry name" value="ADH_Fe_CS"/>
</dbReference>
<dbReference type="CDD" id="cd14863">
    <property type="entry name" value="Fe-ADH-like"/>
    <property type="match status" value="1"/>
</dbReference>
<dbReference type="AlphaFoldDB" id="A0A1Y5SH17"/>
<comment type="catalytic activity">
    <reaction evidence="5">
        <text>a primary alcohol + NAD(+) = an aldehyde + NADH + H(+)</text>
        <dbReference type="Rhea" id="RHEA:10736"/>
        <dbReference type="ChEBI" id="CHEBI:15378"/>
        <dbReference type="ChEBI" id="CHEBI:15734"/>
        <dbReference type="ChEBI" id="CHEBI:17478"/>
        <dbReference type="ChEBI" id="CHEBI:57540"/>
        <dbReference type="ChEBI" id="CHEBI:57945"/>
        <dbReference type="EC" id="1.1.1.1"/>
    </reaction>
</comment>
<evidence type="ECO:0000259" key="7">
    <source>
        <dbReference type="Pfam" id="PF25137"/>
    </source>
</evidence>
<evidence type="ECO:0000259" key="6">
    <source>
        <dbReference type="Pfam" id="PF00465"/>
    </source>
</evidence>
<dbReference type="GO" id="GO:0046872">
    <property type="term" value="F:metal ion binding"/>
    <property type="evidence" value="ECO:0007669"/>
    <property type="project" value="InterPro"/>
</dbReference>
<dbReference type="InParanoid" id="A0A1Y5SH17"/>
<proteinExistence type="inferred from homology"/>
<dbReference type="SUPFAM" id="SSF56796">
    <property type="entry name" value="Dehydroquinate synthase-like"/>
    <property type="match status" value="1"/>
</dbReference>
<evidence type="ECO:0000256" key="1">
    <source>
        <dbReference type="ARBA" id="ARBA00001962"/>
    </source>
</evidence>
<name>A0A1Y5SH17_9PROT</name>
<dbReference type="EMBL" id="FWFR01000001">
    <property type="protein sequence ID" value="SLN38914.1"/>
    <property type="molecule type" value="Genomic_DNA"/>
</dbReference>
<reference evidence="8 9" key="1">
    <citation type="submission" date="2017-03" db="EMBL/GenBank/DDBJ databases">
        <authorList>
            <person name="Afonso C.L."/>
            <person name="Miller P.J."/>
            <person name="Scott M.A."/>
            <person name="Spackman E."/>
            <person name="Goraichik I."/>
            <person name="Dimitrov K.M."/>
            <person name="Suarez D.L."/>
            <person name="Swayne D.E."/>
        </authorList>
    </citation>
    <scope>NUCLEOTIDE SEQUENCE [LARGE SCALE GENOMIC DNA]</scope>
    <source>
        <strain evidence="8 9">CECT 7691</strain>
    </source>
</reference>
<evidence type="ECO:0000256" key="2">
    <source>
        <dbReference type="ARBA" id="ARBA00007358"/>
    </source>
</evidence>
<evidence type="ECO:0000256" key="4">
    <source>
        <dbReference type="ARBA" id="ARBA00023027"/>
    </source>
</evidence>